<dbReference type="GO" id="GO:0048038">
    <property type="term" value="F:quinone binding"/>
    <property type="evidence" value="ECO:0007669"/>
    <property type="project" value="TreeGrafter"/>
</dbReference>
<dbReference type="InterPro" id="IPR036291">
    <property type="entry name" value="NAD(P)-bd_dom_sf"/>
</dbReference>
<evidence type="ECO:0000256" key="1">
    <source>
        <dbReference type="ARBA" id="ARBA00006484"/>
    </source>
</evidence>
<reference evidence="4 5" key="1">
    <citation type="submission" date="2018-02" db="EMBL/GenBank/DDBJ databases">
        <title>Draft genome sequences of Elsinoe sp., causing black scab on jojoba.</title>
        <authorList>
            <person name="Stodart B."/>
            <person name="Jeffress S."/>
            <person name="Ash G."/>
            <person name="Arun Chinnappa K."/>
        </authorList>
    </citation>
    <scope>NUCLEOTIDE SEQUENCE [LARGE SCALE GENOMIC DNA]</scope>
    <source>
        <strain evidence="4 5">Hillstone_2</strain>
    </source>
</reference>
<comment type="caution">
    <text evidence="4">The sequence shown here is derived from an EMBL/GenBank/DDBJ whole genome shotgun (WGS) entry which is preliminary data.</text>
</comment>
<feature type="domain" description="Ketoreductase" evidence="3">
    <location>
        <begin position="9"/>
        <end position="190"/>
    </location>
</feature>
<organism evidence="4 5">
    <name type="scientific">Elsinoe australis</name>
    <dbReference type="NCBI Taxonomy" id="40998"/>
    <lineage>
        <taxon>Eukaryota</taxon>
        <taxon>Fungi</taxon>
        <taxon>Dikarya</taxon>
        <taxon>Ascomycota</taxon>
        <taxon>Pezizomycotina</taxon>
        <taxon>Dothideomycetes</taxon>
        <taxon>Dothideomycetidae</taxon>
        <taxon>Myriangiales</taxon>
        <taxon>Elsinoaceae</taxon>
        <taxon>Elsinoe</taxon>
    </lineage>
</organism>
<protein>
    <submittedName>
        <fullName evidence="4">Chanoclavine-I dehydrogenase-like protein 1</fullName>
    </submittedName>
</protein>
<proteinExistence type="inferred from homology"/>
<dbReference type="FunFam" id="3.40.50.720:FF:000084">
    <property type="entry name" value="Short-chain dehydrogenase reductase"/>
    <property type="match status" value="1"/>
</dbReference>
<accession>A0A4U7BCD5</accession>
<dbReference type="SMART" id="SM00822">
    <property type="entry name" value="PKS_KR"/>
    <property type="match status" value="1"/>
</dbReference>
<dbReference type="InterPro" id="IPR020904">
    <property type="entry name" value="Sc_DH/Rdtase_CS"/>
</dbReference>
<dbReference type="InterPro" id="IPR002347">
    <property type="entry name" value="SDR_fam"/>
</dbReference>
<evidence type="ECO:0000256" key="2">
    <source>
        <dbReference type="ARBA" id="ARBA00022857"/>
    </source>
</evidence>
<dbReference type="PRINTS" id="PR00080">
    <property type="entry name" value="SDRFAMILY"/>
</dbReference>
<dbReference type="Pfam" id="PF13561">
    <property type="entry name" value="adh_short_C2"/>
    <property type="match status" value="1"/>
</dbReference>
<sequence>MSTKHLKGKLFSITGAASGIGRATALRLAERGASLALADVSEPSLNAFKDELQAKHTSSRFHAATVDIGNSSAVTKWIEDTKAQFGPLHGAANIAGILIPETGGFANINDEDWDKVIRTNLTGLMYCIRAQLKAMADHGSIVNASSISGLVGAPGIVAYAASKAGVVSITRSAAHDAAARGIRVNAIAPGGVDTPMMVTQREQYVAATTQGEKTWTVATPLERFASPDEIAALIEFLLGDDSKYITGETIRIDGGALA</sequence>
<dbReference type="PANTHER" id="PTHR42760">
    <property type="entry name" value="SHORT-CHAIN DEHYDROGENASES/REDUCTASES FAMILY MEMBER"/>
    <property type="match status" value="1"/>
</dbReference>
<evidence type="ECO:0000259" key="3">
    <source>
        <dbReference type="SMART" id="SM00822"/>
    </source>
</evidence>
<dbReference type="PANTHER" id="PTHR42760:SF45">
    <property type="entry name" value="SHORT CHAIN DEHYDROGENASE_REDUCTASE FAMILY PROTEIN, PUTATIVE (AFU_ORTHOLOGUE AFUA_3G09150)-RELATED"/>
    <property type="match status" value="1"/>
</dbReference>
<comment type="similarity">
    <text evidence="1">Belongs to the short-chain dehydrogenases/reductases (SDR) family.</text>
</comment>
<name>A0A4U7BCD5_9PEZI</name>
<keyword evidence="2" id="KW-0521">NADP</keyword>
<dbReference type="AlphaFoldDB" id="A0A4U7BCD5"/>
<dbReference type="InterPro" id="IPR057326">
    <property type="entry name" value="KR_dom"/>
</dbReference>
<dbReference type="PRINTS" id="PR00081">
    <property type="entry name" value="GDHRDH"/>
</dbReference>
<dbReference type="PROSITE" id="PS00061">
    <property type="entry name" value="ADH_SHORT"/>
    <property type="match status" value="1"/>
</dbReference>
<evidence type="ECO:0000313" key="4">
    <source>
        <dbReference type="EMBL" id="TKX26566.1"/>
    </source>
</evidence>
<evidence type="ECO:0000313" key="5">
    <source>
        <dbReference type="Proteomes" id="UP000308133"/>
    </source>
</evidence>
<dbReference type="Gene3D" id="3.40.50.720">
    <property type="entry name" value="NAD(P)-binding Rossmann-like Domain"/>
    <property type="match status" value="1"/>
</dbReference>
<dbReference type="EMBL" id="PTQR01000012">
    <property type="protein sequence ID" value="TKX26566.1"/>
    <property type="molecule type" value="Genomic_DNA"/>
</dbReference>
<dbReference type="GO" id="GO:0016616">
    <property type="term" value="F:oxidoreductase activity, acting on the CH-OH group of donors, NAD or NADP as acceptor"/>
    <property type="evidence" value="ECO:0007669"/>
    <property type="project" value="TreeGrafter"/>
</dbReference>
<dbReference type="Proteomes" id="UP000308133">
    <property type="component" value="Unassembled WGS sequence"/>
</dbReference>
<dbReference type="GO" id="GO:0006633">
    <property type="term" value="P:fatty acid biosynthetic process"/>
    <property type="evidence" value="ECO:0007669"/>
    <property type="project" value="TreeGrafter"/>
</dbReference>
<gene>
    <name evidence="4" type="ORF">C1H76_1098</name>
</gene>
<dbReference type="SUPFAM" id="SSF51735">
    <property type="entry name" value="NAD(P)-binding Rossmann-fold domains"/>
    <property type="match status" value="1"/>
</dbReference>